<feature type="compositionally biased region" description="Basic and acidic residues" evidence="2">
    <location>
        <begin position="444"/>
        <end position="453"/>
    </location>
</feature>
<feature type="region of interest" description="Disordered" evidence="2">
    <location>
        <begin position="428"/>
        <end position="468"/>
    </location>
</feature>
<keyword evidence="5" id="KW-1185">Reference proteome</keyword>
<gene>
    <name evidence="4" type="ORF">Tco_0908779</name>
</gene>
<feature type="domain" description="Retrotransposon gag" evidence="3">
    <location>
        <begin position="66"/>
        <end position="158"/>
    </location>
</feature>
<dbReference type="GO" id="GO:0003964">
    <property type="term" value="F:RNA-directed DNA polymerase activity"/>
    <property type="evidence" value="ECO:0007669"/>
    <property type="project" value="UniProtKB-KW"/>
</dbReference>
<dbReference type="PANTHER" id="PTHR33223:SF11">
    <property type="entry name" value="ELEMENT PROTEIN, PUTATIVE-RELATED"/>
    <property type="match status" value="1"/>
</dbReference>
<accession>A0ABQ5CP68</accession>
<protein>
    <submittedName>
        <fullName evidence="4">Reverse transcriptase domain-containing protein</fullName>
    </submittedName>
</protein>
<sequence length="611" mass="68466">MTRFNKMREITADNFELKHGLLTLVQNKQFFGHDKEDPHAHIRYFNKITSTMKFPNVPSTSVKLMLFPFSLEGAARIWLEKEPPRSILTWDDLVSKFINKFFPPSKTTNLRNEITRFQQRFDETFYEAWDRFNDLLRACPHHGFSELHQLDTFYNALNSNDQDSLNSAAGGNFLDKMPRDCLRIIESKSKVCNSRNKLVVAKVSASSSTPGISPDVAELKDMVKALLLDKKSQAPAPVKAVEESCVTCGGAHSYRNCPATDGNVYRDNIQEYVSQAAAANFNQGNTGYRAPIANQIRPPGFPPVQNQGNNQNRYNQNRGNNYNQSQIYRPPINQPPVHQAPPYQAPAPQTQGVSKDDFQNYVKANDAVMRNMQNQNQNLQNQMTNLTDMLSKFVNSNTASTLGSGTLPSNTITNPKVDLKGITTRSGVAYQGPTIPTTSSPPKVVERETEVTKDTVPPTNNGSTKDVQPPVVQVQPQVPNSEPVVAPVSAPMPNPKPLIPYPSRLNDQKIREKANNKIEKFYQIFQDLHFDVSFADALILMPKFALTLKSLISNKENLFELARTPLNEHCSAVLLKKLPEKLRDPDKFLIPCDFLEMDECLALADLGASIN</sequence>
<evidence type="ECO:0000256" key="1">
    <source>
        <dbReference type="SAM" id="Coils"/>
    </source>
</evidence>
<organism evidence="4 5">
    <name type="scientific">Tanacetum coccineum</name>
    <dbReference type="NCBI Taxonomy" id="301880"/>
    <lineage>
        <taxon>Eukaryota</taxon>
        <taxon>Viridiplantae</taxon>
        <taxon>Streptophyta</taxon>
        <taxon>Embryophyta</taxon>
        <taxon>Tracheophyta</taxon>
        <taxon>Spermatophyta</taxon>
        <taxon>Magnoliopsida</taxon>
        <taxon>eudicotyledons</taxon>
        <taxon>Gunneridae</taxon>
        <taxon>Pentapetalae</taxon>
        <taxon>asterids</taxon>
        <taxon>campanulids</taxon>
        <taxon>Asterales</taxon>
        <taxon>Asteraceae</taxon>
        <taxon>Asteroideae</taxon>
        <taxon>Anthemideae</taxon>
        <taxon>Anthemidinae</taxon>
        <taxon>Tanacetum</taxon>
    </lineage>
</organism>
<keyword evidence="4" id="KW-0695">RNA-directed DNA polymerase</keyword>
<keyword evidence="1" id="KW-0175">Coiled coil</keyword>
<dbReference type="EMBL" id="BQNB010014466">
    <property type="protein sequence ID" value="GJT28504.1"/>
    <property type="molecule type" value="Genomic_DNA"/>
</dbReference>
<keyword evidence="4" id="KW-0808">Transferase</keyword>
<evidence type="ECO:0000313" key="4">
    <source>
        <dbReference type="EMBL" id="GJT28504.1"/>
    </source>
</evidence>
<feature type="non-terminal residue" evidence="4">
    <location>
        <position position="611"/>
    </location>
</feature>
<feature type="compositionally biased region" description="Low complexity" evidence="2">
    <location>
        <begin position="335"/>
        <end position="351"/>
    </location>
</feature>
<dbReference type="InterPro" id="IPR005162">
    <property type="entry name" value="Retrotrans_gag_dom"/>
</dbReference>
<feature type="compositionally biased region" description="Low complexity" evidence="2">
    <location>
        <begin position="305"/>
        <end position="324"/>
    </location>
</feature>
<reference evidence="4" key="2">
    <citation type="submission" date="2022-01" db="EMBL/GenBank/DDBJ databases">
        <authorList>
            <person name="Yamashiro T."/>
            <person name="Shiraishi A."/>
            <person name="Satake H."/>
            <person name="Nakayama K."/>
        </authorList>
    </citation>
    <scope>NUCLEOTIDE SEQUENCE</scope>
</reference>
<proteinExistence type="predicted"/>
<reference evidence="4" key="1">
    <citation type="journal article" date="2022" name="Int. J. Mol. Sci.">
        <title>Draft Genome of Tanacetum Coccineum: Genomic Comparison of Closely Related Tanacetum-Family Plants.</title>
        <authorList>
            <person name="Yamashiro T."/>
            <person name="Shiraishi A."/>
            <person name="Nakayama K."/>
            <person name="Satake H."/>
        </authorList>
    </citation>
    <scope>NUCLEOTIDE SEQUENCE</scope>
</reference>
<feature type="compositionally biased region" description="Polar residues" evidence="2">
    <location>
        <begin position="457"/>
        <end position="466"/>
    </location>
</feature>
<evidence type="ECO:0000259" key="3">
    <source>
        <dbReference type="Pfam" id="PF03732"/>
    </source>
</evidence>
<evidence type="ECO:0000313" key="5">
    <source>
        <dbReference type="Proteomes" id="UP001151760"/>
    </source>
</evidence>
<dbReference type="PANTHER" id="PTHR33223">
    <property type="entry name" value="CCHC-TYPE DOMAIN-CONTAINING PROTEIN"/>
    <property type="match status" value="1"/>
</dbReference>
<dbReference type="Proteomes" id="UP001151760">
    <property type="component" value="Unassembled WGS sequence"/>
</dbReference>
<comment type="caution">
    <text evidence="4">The sequence shown here is derived from an EMBL/GenBank/DDBJ whole genome shotgun (WGS) entry which is preliminary data.</text>
</comment>
<dbReference type="Pfam" id="PF03732">
    <property type="entry name" value="Retrotrans_gag"/>
    <property type="match status" value="1"/>
</dbReference>
<evidence type="ECO:0000256" key="2">
    <source>
        <dbReference type="SAM" id="MobiDB-lite"/>
    </source>
</evidence>
<feature type="coiled-coil region" evidence="1">
    <location>
        <begin position="362"/>
        <end position="396"/>
    </location>
</feature>
<name>A0ABQ5CP68_9ASTR</name>
<feature type="region of interest" description="Disordered" evidence="2">
    <location>
        <begin position="290"/>
        <end position="353"/>
    </location>
</feature>
<keyword evidence="4" id="KW-0548">Nucleotidyltransferase</keyword>